<evidence type="ECO:0000259" key="1">
    <source>
        <dbReference type="Pfam" id="PF13550"/>
    </source>
</evidence>
<dbReference type="Pfam" id="PF13550">
    <property type="entry name" value="Phage-tail_3"/>
    <property type="match status" value="1"/>
</dbReference>
<dbReference type="Proteomes" id="UP000198824">
    <property type="component" value="Unassembled WGS sequence"/>
</dbReference>
<dbReference type="EMBL" id="FOZG01000002">
    <property type="protein sequence ID" value="SFR97966.1"/>
    <property type="molecule type" value="Genomic_DNA"/>
</dbReference>
<protein>
    <submittedName>
        <fullName evidence="3">Putative phage tail protein</fullName>
    </submittedName>
</protein>
<evidence type="ECO:0000259" key="2">
    <source>
        <dbReference type="Pfam" id="PF23666"/>
    </source>
</evidence>
<reference evidence="3 4" key="1">
    <citation type="submission" date="2016-10" db="EMBL/GenBank/DDBJ databases">
        <authorList>
            <person name="de Groot N.N."/>
        </authorList>
    </citation>
    <scope>NUCLEOTIDE SEQUENCE [LARGE SCALE GENOMIC DNA]</scope>
    <source>
        <strain evidence="3 4">S5-249</strain>
    </source>
</reference>
<dbReference type="Pfam" id="PF23666">
    <property type="entry name" value="Rcc01698_C"/>
    <property type="match status" value="1"/>
</dbReference>
<dbReference type="InterPro" id="IPR032876">
    <property type="entry name" value="J_dom"/>
</dbReference>
<dbReference type="RefSeq" id="WP_093314562.1">
    <property type="nucleotide sequence ID" value="NZ_FOZG01000002.1"/>
</dbReference>
<feature type="domain" description="Rcc01698-like C-terminal" evidence="2">
    <location>
        <begin position="477"/>
        <end position="572"/>
    </location>
</feature>
<dbReference type="InterPro" id="IPR056490">
    <property type="entry name" value="Rcc01698_C"/>
</dbReference>
<keyword evidence="4" id="KW-1185">Reference proteome</keyword>
<name>A0A1I6L3D9_9SPHN</name>
<sequence>MATLVLSTVGTLVGGPIGGAVGALIGQSLDQRMLAPSRRGPRLGDLSVQTSSYGSAIPHIFGMLRVAGTVIWSTDLIEDRYKSGGGKGQPKVTNYSYSASFAVALSGRAIRGVGRIWADGKLLRGAGGDWKSGIAAFRLHHGGEGQPADPLIASLEGEAPAYRGIAYAVFEGLELADFGNRIPSLTFEVRADDGPVSLGAITAALSGGGLEGPATPLLAGFAATGDSLRGAIEALADALPLPLRDTGTALSLGTGAQITLSAEEAGTGGEAPAARLARSRDAAGTLPDEVAISYYEPARDWQASLQRARAGAGPGRRAMRVELPAALAAGEAKAIAEARLALHWTERRRATVRLPFQRMSIAPGDLVTVPELPGRWRVESAALDGMIVELGLVAHGAASALVLPAAAGRVTGDADLIAGQTVLALLDLPPLDGVPADRPQLWVAAAGTGVGWRRAALLVSLDEGASWAEAGGTAPAATMGWADTVLPAGSSLQFDMTGAVEVTLANDAMWLESRDDAALSRGANLAMLGGELIQFGVAEPLGARRFRLSRLLRGRRGSEGAMTHHAEGESFVLVERETLLPIDLPLAQIGRSVRVLAVGRGDTRDGVEAQAIVGARAVRPPAPVALTAERLPDGTVVVRWTRRSRTGWDWLDGADAPLGEEREAYRLTIGGRTEETGSPVWRYSPAAQAADRQTGPIAIAVRQLGTIAVSDPVEIVFGEEEES</sequence>
<dbReference type="AlphaFoldDB" id="A0A1I6L3D9"/>
<dbReference type="OrthoDB" id="8445115at2"/>
<proteinExistence type="predicted"/>
<gene>
    <name evidence="3" type="ORF">SAMN05192580_2231</name>
</gene>
<feature type="domain" description="Tip attachment protein J" evidence="1">
    <location>
        <begin position="228"/>
        <end position="379"/>
    </location>
</feature>
<organism evidence="3 4">
    <name type="scientific">Sphingomonas jatrophae</name>
    <dbReference type="NCBI Taxonomy" id="1166337"/>
    <lineage>
        <taxon>Bacteria</taxon>
        <taxon>Pseudomonadati</taxon>
        <taxon>Pseudomonadota</taxon>
        <taxon>Alphaproteobacteria</taxon>
        <taxon>Sphingomonadales</taxon>
        <taxon>Sphingomonadaceae</taxon>
        <taxon>Sphingomonas</taxon>
    </lineage>
</organism>
<accession>A0A1I6L3D9</accession>
<dbReference type="STRING" id="1166337.SAMN05192580_2231"/>
<evidence type="ECO:0000313" key="3">
    <source>
        <dbReference type="EMBL" id="SFR97966.1"/>
    </source>
</evidence>
<evidence type="ECO:0000313" key="4">
    <source>
        <dbReference type="Proteomes" id="UP000198824"/>
    </source>
</evidence>